<organism evidence="1 2">
    <name type="scientific">Cichorium intybus</name>
    <name type="common">Chicory</name>
    <dbReference type="NCBI Taxonomy" id="13427"/>
    <lineage>
        <taxon>Eukaryota</taxon>
        <taxon>Viridiplantae</taxon>
        <taxon>Streptophyta</taxon>
        <taxon>Embryophyta</taxon>
        <taxon>Tracheophyta</taxon>
        <taxon>Spermatophyta</taxon>
        <taxon>Magnoliopsida</taxon>
        <taxon>eudicotyledons</taxon>
        <taxon>Gunneridae</taxon>
        <taxon>Pentapetalae</taxon>
        <taxon>asterids</taxon>
        <taxon>campanulids</taxon>
        <taxon>Asterales</taxon>
        <taxon>Asteraceae</taxon>
        <taxon>Cichorioideae</taxon>
        <taxon>Cichorieae</taxon>
        <taxon>Cichoriinae</taxon>
        <taxon>Cichorium</taxon>
    </lineage>
</organism>
<evidence type="ECO:0000313" key="1">
    <source>
        <dbReference type="EMBL" id="KAI3724702.1"/>
    </source>
</evidence>
<comment type="caution">
    <text evidence="1">The sequence shown here is derived from an EMBL/GenBank/DDBJ whole genome shotgun (WGS) entry which is preliminary data.</text>
</comment>
<gene>
    <name evidence="1" type="ORF">L2E82_36488</name>
</gene>
<protein>
    <submittedName>
        <fullName evidence="1">Uncharacterized protein</fullName>
    </submittedName>
</protein>
<sequence>MGISKRLRDSVGSRGWQAPERLLNKEGQMSAVDLFSFGCLLFFCMTDGNHPFGDMLERDMNIVDDKKDLFLVADIPEAFDLISYLLEPNPESRPTAADVYNHPLFWDHKTRIDLLRNRSYRGRI</sequence>
<evidence type="ECO:0000313" key="2">
    <source>
        <dbReference type="Proteomes" id="UP001055811"/>
    </source>
</evidence>
<proteinExistence type="predicted"/>
<dbReference type="Proteomes" id="UP001055811">
    <property type="component" value="Linkage Group LG06"/>
</dbReference>
<keyword evidence="2" id="KW-1185">Reference proteome</keyword>
<reference evidence="2" key="1">
    <citation type="journal article" date="2022" name="Mol. Ecol. Resour.">
        <title>The genomes of chicory, endive, great burdock and yacon provide insights into Asteraceae palaeo-polyploidization history and plant inulin production.</title>
        <authorList>
            <person name="Fan W."/>
            <person name="Wang S."/>
            <person name="Wang H."/>
            <person name="Wang A."/>
            <person name="Jiang F."/>
            <person name="Liu H."/>
            <person name="Zhao H."/>
            <person name="Xu D."/>
            <person name="Zhang Y."/>
        </authorList>
    </citation>
    <scope>NUCLEOTIDE SEQUENCE [LARGE SCALE GENOMIC DNA]</scope>
    <source>
        <strain evidence="2">cv. Punajuju</strain>
    </source>
</reference>
<name>A0ACB9BRT4_CICIN</name>
<dbReference type="EMBL" id="CM042014">
    <property type="protein sequence ID" value="KAI3724702.1"/>
    <property type="molecule type" value="Genomic_DNA"/>
</dbReference>
<accession>A0ACB9BRT4</accession>
<reference evidence="1 2" key="2">
    <citation type="journal article" date="2022" name="Mol. Ecol. Resour.">
        <title>The genomes of chicory, endive, great burdock and yacon provide insights into Asteraceae paleo-polyploidization history and plant inulin production.</title>
        <authorList>
            <person name="Fan W."/>
            <person name="Wang S."/>
            <person name="Wang H."/>
            <person name="Wang A."/>
            <person name="Jiang F."/>
            <person name="Liu H."/>
            <person name="Zhao H."/>
            <person name="Xu D."/>
            <person name="Zhang Y."/>
        </authorList>
    </citation>
    <scope>NUCLEOTIDE SEQUENCE [LARGE SCALE GENOMIC DNA]</scope>
    <source>
        <strain evidence="2">cv. Punajuju</strain>
        <tissue evidence="1">Leaves</tissue>
    </source>
</reference>